<accession>A0A2N0Z0V1</accession>
<dbReference type="GO" id="GO:0005886">
    <property type="term" value="C:plasma membrane"/>
    <property type="evidence" value="ECO:0007669"/>
    <property type="project" value="UniProtKB-SubCell"/>
</dbReference>
<dbReference type="OrthoDB" id="5024156at2"/>
<proteinExistence type="predicted"/>
<evidence type="ECO:0000256" key="6">
    <source>
        <dbReference type="SAM" id="Phobius"/>
    </source>
</evidence>
<dbReference type="AlphaFoldDB" id="A0A2N0Z0V1"/>
<feature type="transmembrane region" description="Helical" evidence="6">
    <location>
        <begin position="230"/>
        <end position="249"/>
    </location>
</feature>
<dbReference type="InterPro" id="IPR019108">
    <property type="entry name" value="Caa3_assmbl_CtaG-rel"/>
</dbReference>
<evidence type="ECO:0008006" key="9">
    <source>
        <dbReference type="Google" id="ProtNLM"/>
    </source>
</evidence>
<keyword evidence="3 6" id="KW-0812">Transmembrane</keyword>
<name>A0A2N0Z0V1_9BACI</name>
<feature type="transmembrane region" description="Helical" evidence="6">
    <location>
        <begin position="48"/>
        <end position="67"/>
    </location>
</feature>
<evidence type="ECO:0000313" key="8">
    <source>
        <dbReference type="Proteomes" id="UP000233375"/>
    </source>
</evidence>
<evidence type="ECO:0000313" key="7">
    <source>
        <dbReference type="EMBL" id="PKG23131.1"/>
    </source>
</evidence>
<dbReference type="RefSeq" id="WP_101177771.1">
    <property type="nucleotide sequence ID" value="NZ_PISE01000029.1"/>
</dbReference>
<feature type="transmembrane region" description="Helical" evidence="6">
    <location>
        <begin position="79"/>
        <end position="103"/>
    </location>
</feature>
<keyword evidence="5 6" id="KW-0472">Membrane</keyword>
<comment type="caution">
    <text evidence="7">The sequence shown here is derived from an EMBL/GenBank/DDBJ whole genome shotgun (WGS) entry which is preliminary data.</text>
</comment>
<dbReference type="Proteomes" id="UP000233375">
    <property type="component" value="Unassembled WGS sequence"/>
</dbReference>
<evidence type="ECO:0000256" key="1">
    <source>
        <dbReference type="ARBA" id="ARBA00004651"/>
    </source>
</evidence>
<reference evidence="7 8" key="1">
    <citation type="journal article" date="2003" name="Int. J. Syst. Evol. Microbiol.">
        <title>Bacillus nealsonii sp. nov., isolated from a spacecraft-assembly facility, whose spores are gamma-radiation resistant.</title>
        <authorList>
            <person name="Venkateswaran K."/>
            <person name="Kempf M."/>
            <person name="Chen F."/>
            <person name="Satomi M."/>
            <person name="Nicholson W."/>
            <person name="Kern R."/>
        </authorList>
    </citation>
    <scope>NUCLEOTIDE SEQUENCE [LARGE SCALE GENOMIC DNA]</scope>
    <source>
        <strain evidence="7 8">FO-92</strain>
    </source>
</reference>
<organism evidence="7 8">
    <name type="scientific">Niallia nealsonii</name>
    <dbReference type="NCBI Taxonomy" id="115979"/>
    <lineage>
        <taxon>Bacteria</taxon>
        <taxon>Bacillati</taxon>
        <taxon>Bacillota</taxon>
        <taxon>Bacilli</taxon>
        <taxon>Bacillales</taxon>
        <taxon>Bacillaceae</taxon>
        <taxon>Niallia</taxon>
    </lineage>
</organism>
<keyword evidence="4 6" id="KW-1133">Transmembrane helix</keyword>
<feature type="transmembrane region" description="Helical" evidence="6">
    <location>
        <begin position="17"/>
        <end position="36"/>
    </location>
</feature>
<comment type="subcellular location">
    <subcellularLocation>
        <location evidence="1">Cell membrane</location>
        <topology evidence="1">Multi-pass membrane protein</topology>
    </subcellularLocation>
</comment>
<feature type="transmembrane region" description="Helical" evidence="6">
    <location>
        <begin position="124"/>
        <end position="143"/>
    </location>
</feature>
<dbReference type="Pfam" id="PF09678">
    <property type="entry name" value="Caa3_CtaG"/>
    <property type="match status" value="1"/>
</dbReference>
<evidence type="ECO:0000256" key="4">
    <source>
        <dbReference type="ARBA" id="ARBA00022989"/>
    </source>
</evidence>
<evidence type="ECO:0000256" key="5">
    <source>
        <dbReference type="ARBA" id="ARBA00023136"/>
    </source>
</evidence>
<protein>
    <recommendedName>
        <fullName evidence="9">Cytochrome c oxidase assembly protein</fullName>
    </recommendedName>
</protein>
<evidence type="ECO:0000256" key="3">
    <source>
        <dbReference type="ARBA" id="ARBA00022692"/>
    </source>
</evidence>
<gene>
    <name evidence="7" type="ORF">CWS01_13760</name>
</gene>
<keyword evidence="8" id="KW-1185">Reference proteome</keyword>
<evidence type="ECO:0000256" key="2">
    <source>
        <dbReference type="ARBA" id="ARBA00022475"/>
    </source>
</evidence>
<keyword evidence="2" id="KW-1003">Cell membrane</keyword>
<dbReference type="EMBL" id="PISE01000029">
    <property type="protein sequence ID" value="PKG23131.1"/>
    <property type="molecule type" value="Genomic_DNA"/>
</dbReference>
<feature type="transmembrane region" description="Helical" evidence="6">
    <location>
        <begin position="155"/>
        <end position="177"/>
    </location>
</feature>
<feature type="transmembrane region" description="Helical" evidence="6">
    <location>
        <begin position="189"/>
        <end position="210"/>
    </location>
</feature>
<sequence>MNNNHIHQHQAISMDPFIIVFFSFMIIIYLFCVFLSNKKYKKWPLNRTVLWIIGMICAAISLAGPIAEHASIDFRAHMLGHLLLGMLAPIFVSFSCPMTLLLRTIPIQAARIAAKVLQSLPIRIYSNPFVAALLHMGGLWILYTTKLYAFMHESVLIYLVIHLHIFFAGYLFIWSMLDIDLKPYRTSFFYRAAVLIFALASHGILSKYIYAYPPVGVVKRQAEIGGMLMYYGGDIIDMVLVFLFCLQWYKVKPQLAWSFSHSR</sequence>